<dbReference type="EMBL" id="CM042042">
    <property type="protein sequence ID" value="KAI3703883.1"/>
    <property type="molecule type" value="Genomic_DNA"/>
</dbReference>
<accession>A0ACB9A238</accession>
<sequence length="194" mass="22008">MEQTLIYTNTPKSMSRCYSNPLDPLGQNQEILIKESSNEEKGLSFSSKTRNPTLDFIRKGSVPTLIIENDEEDDIEDEESEFKMGRLIRQASLNSSHMSTPQQTIKVMTGSSSLRRYLSQKPEINQEKIIDMRKVESMKERNRSKNSMKIEKNNGGASAPTIPGGWADKGSSEEMKAQIKFWARAVAFNLHQEC</sequence>
<evidence type="ECO:0000313" key="2">
    <source>
        <dbReference type="Proteomes" id="UP001056120"/>
    </source>
</evidence>
<evidence type="ECO:0000313" key="1">
    <source>
        <dbReference type="EMBL" id="KAI3703883.1"/>
    </source>
</evidence>
<dbReference type="Proteomes" id="UP001056120">
    <property type="component" value="Linkage Group LG25"/>
</dbReference>
<comment type="caution">
    <text evidence="1">The sequence shown here is derived from an EMBL/GenBank/DDBJ whole genome shotgun (WGS) entry which is preliminary data.</text>
</comment>
<reference evidence="2" key="1">
    <citation type="journal article" date="2022" name="Mol. Ecol. Resour.">
        <title>The genomes of chicory, endive, great burdock and yacon provide insights into Asteraceae palaeo-polyploidization history and plant inulin production.</title>
        <authorList>
            <person name="Fan W."/>
            <person name="Wang S."/>
            <person name="Wang H."/>
            <person name="Wang A."/>
            <person name="Jiang F."/>
            <person name="Liu H."/>
            <person name="Zhao H."/>
            <person name="Xu D."/>
            <person name="Zhang Y."/>
        </authorList>
    </citation>
    <scope>NUCLEOTIDE SEQUENCE [LARGE SCALE GENOMIC DNA]</scope>
    <source>
        <strain evidence="2">cv. Yunnan</strain>
    </source>
</reference>
<keyword evidence="2" id="KW-1185">Reference proteome</keyword>
<proteinExistence type="predicted"/>
<protein>
    <submittedName>
        <fullName evidence="1">Uncharacterized protein</fullName>
    </submittedName>
</protein>
<organism evidence="1 2">
    <name type="scientific">Smallanthus sonchifolius</name>
    <dbReference type="NCBI Taxonomy" id="185202"/>
    <lineage>
        <taxon>Eukaryota</taxon>
        <taxon>Viridiplantae</taxon>
        <taxon>Streptophyta</taxon>
        <taxon>Embryophyta</taxon>
        <taxon>Tracheophyta</taxon>
        <taxon>Spermatophyta</taxon>
        <taxon>Magnoliopsida</taxon>
        <taxon>eudicotyledons</taxon>
        <taxon>Gunneridae</taxon>
        <taxon>Pentapetalae</taxon>
        <taxon>asterids</taxon>
        <taxon>campanulids</taxon>
        <taxon>Asterales</taxon>
        <taxon>Asteraceae</taxon>
        <taxon>Asteroideae</taxon>
        <taxon>Heliantheae alliance</taxon>
        <taxon>Millerieae</taxon>
        <taxon>Smallanthus</taxon>
    </lineage>
</organism>
<reference evidence="1 2" key="2">
    <citation type="journal article" date="2022" name="Mol. Ecol. Resour.">
        <title>The genomes of chicory, endive, great burdock and yacon provide insights into Asteraceae paleo-polyploidization history and plant inulin production.</title>
        <authorList>
            <person name="Fan W."/>
            <person name="Wang S."/>
            <person name="Wang H."/>
            <person name="Wang A."/>
            <person name="Jiang F."/>
            <person name="Liu H."/>
            <person name="Zhao H."/>
            <person name="Xu D."/>
            <person name="Zhang Y."/>
        </authorList>
    </citation>
    <scope>NUCLEOTIDE SEQUENCE [LARGE SCALE GENOMIC DNA]</scope>
    <source>
        <strain evidence="2">cv. Yunnan</strain>
        <tissue evidence="1">Leaves</tissue>
    </source>
</reference>
<gene>
    <name evidence="1" type="ORF">L1987_74079</name>
</gene>
<name>A0ACB9A238_9ASTR</name>